<feature type="domain" description="RNA polymerase sigma-70 region 2" evidence="5">
    <location>
        <begin position="15"/>
        <end position="79"/>
    </location>
</feature>
<dbReference type="Proteomes" id="UP001595904">
    <property type="component" value="Unassembled WGS sequence"/>
</dbReference>
<evidence type="ECO:0000259" key="5">
    <source>
        <dbReference type="Pfam" id="PF04542"/>
    </source>
</evidence>
<dbReference type="InterPro" id="IPR014284">
    <property type="entry name" value="RNA_pol_sigma-70_dom"/>
</dbReference>
<comment type="caution">
    <text evidence="7">The sequence shown here is derived from an EMBL/GenBank/DDBJ whole genome shotgun (WGS) entry which is preliminary data.</text>
</comment>
<dbReference type="Pfam" id="PF04542">
    <property type="entry name" value="Sigma70_r2"/>
    <property type="match status" value="1"/>
</dbReference>
<evidence type="ECO:0000313" key="7">
    <source>
        <dbReference type="EMBL" id="MFC4310895.1"/>
    </source>
</evidence>
<dbReference type="Pfam" id="PF08281">
    <property type="entry name" value="Sigma70_r4_2"/>
    <property type="match status" value="1"/>
</dbReference>
<dbReference type="NCBIfam" id="TIGR02937">
    <property type="entry name" value="sigma70-ECF"/>
    <property type="match status" value="1"/>
</dbReference>
<dbReference type="RefSeq" id="WP_380598776.1">
    <property type="nucleotide sequence ID" value="NZ_JBHSDU010000003.1"/>
</dbReference>
<evidence type="ECO:0000256" key="1">
    <source>
        <dbReference type="ARBA" id="ARBA00010641"/>
    </source>
</evidence>
<accession>A0ABV8SUQ6</accession>
<dbReference type="CDD" id="cd06171">
    <property type="entry name" value="Sigma70_r4"/>
    <property type="match status" value="1"/>
</dbReference>
<keyword evidence="4" id="KW-0804">Transcription</keyword>
<gene>
    <name evidence="7" type="ORF">ACFPN2_17500</name>
</gene>
<evidence type="ECO:0000256" key="2">
    <source>
        <dbReference type="ARBA" id="ARBA00023015"/>
    </source>
</evidence>
<evidence type="ECO:0000256" key="3">
    <source>
        <dbReference type="ARBA" id="ARBA00023082"/>
    </source>
</evidence>
<dbReference type="InterPro" id="IPR013325">
    <property type="entry name" value="RNA_pol_sigma_r2"/>
</dbReference>
<sequence length="172" mass="19654">MSSTEPSAWAGEQWRHLRPDLLRFLARRLGSLAQAEDLLQDLWLKLASYRPGDKPRDARAFLFHAAANLALNHRVQDRRRAELRAQSVDILWAATEEATPERNVLAAESLDRVARAMDNLPERTRQILIWHRFEGLQQTEIAQRMGISVTAVEKHVRNAIAHLADVLEAEQP</sequence>
<keyword evidence="2" id="KW-0805">Transcription regulation</keyword>
<dbReference type="PANTHER" id="PTHR43133">
    <property type="entry name" value="RNA POLYMERASE ECF-TYPE SIGMA FACTO"/>
    <property type="match status" value="1"/>
</dbReference>
<dbReference type="InterPro" id="IPR036388">
    <property type="entry name" value="WH-like_DNA-bd_sf"/>
</dbReference>
<evidence type="ECO:0000256" key="4">
    <source>
        <dbReference type="ARBA" id="ARBA00023163"/>
    </source>
</evidence>
<dbReference type="InterPro" id="IPR007627">
    <property type="entry name" value="RNA_pol_sigma70_r2"/>
</dbReference>
<dbReference type="Gene3D" id="1.10.10.10">
    <property type="entry name" value="Winged helix-like DNA-binding domain superfamily/Winged helix DNA-binding domain"/>
    <property type="match status" value="1"/>
</dbReference>
<feature type="domain" description="RNA polymerase sigma factor 70 region 4 type 2" evidence="6">
    <location>
        <begin position="111"/>
        <end position="163"/>
    </location>
</feature>
<keyword evidence="8" id="KW-1185">Reference proteome</keyword>
<dbReference type="SUPFAM" id="SSF88659">
    <property type="entry name" value="Sigma3 and sigma4 domains of RNA polymerase sigma factors"/>
    <property type="match status" value="1"/>
</dbReference>
<evidence type="ECO:0000313" key="8">
    <source>
        <dbReference type="Proteomes" id="UP001595904"/>
    </source>
</evidence>
<keyword evidence="3" id="KW-0731">Sigma factor</keyword>
<evidence type="ECO:0000259" key="6">
    <source>
        <dbReference type="Pfam" id="PF08281"/>
    </source>
</evidence>
<comment type="similarity">
    <text evidence="1">Belongs to the sigma-70 factor family. ECF subfamily.</text>
</comment>
<dbReference type="SUPFAM" id="SSF88946">
    <property type="entry name" value="Sigma2 domain of RNA polymerase sigma factors"/>
    <property type="match status" value="1"/>
</dbReference>
<dbReference type="InterPro" id="IPR039425">
    <property type="entry name" value="RNA_pol_sigma-70-like"/>
</dbReference>
<organism evidence="7 8">
    <name type="scientific">Steroidobacter flavus</name>
    <dbReference type="NCBI Taxonomy" id="1842136"/>
    <lineage>
        <taxon>Bacteria</taxon>
        <taxon>Pseudomonadati</taxon>
        <taxon>Pseudomonadota</taxon>
        <taxon>Gammaproteobacteria</taxon>
        <taxon>Steroidobacterales</taxon>
        <taxon>Steroidobacteraceae</taxon>
        <taxon>Steroidobacter</taxon>
    </lineage>
</organism>
<dbReference type="InterPro" id="IPR013324">
    <property type="entry name" value="RNA_pol_sigma_r3/r4-like"/>
</dbReference>
<proteinExistence type="inferred from homology"/>
<reference evidence="8" key="1">
    <citation type="journal article" date="2019" name="Int. J. Syst. Evol. Microbiol.">
        <title>The Global Catalogue of Microorganisms (GCM) 10K type strain sequencing project: providing services to taxonomists for standard genome sequencing and annotation.</title>
        <authorList>
            <consortium name="The Broad Institute Genomics Platform"/>
            <consortium name="The Broad Institute Genome Sequencing Center for Infectious Disease"/>
            <person name="Wu L."/>
            <person name="Ma J."/>
        </authorList>
    </citation>
    <scope>NUCLEOTIDE SEQUENCE [LARGE SCALE GENOMIC DNA]</scope>
    <source>
        <strain evidence="8">CGMCC 1.10759</strain>
    </source>
</reference>
<protein>
    <submittedName>
        <fullName evidence="7">RNA polymerase sigma factor</fullName>
    </submittedName>
</protein>
<dbReference type="InterPro" id="IPR013249">
    <property type="entry name" value="RNA_pol_sigma70_r4_t2"/>
</dbReference>
<dbReference type="PANTHER" id="PTHR43133:SF63">
    <property type="entry name" value="RNA POLYMERASE SIGMA FACTOR FECI-RELATED"/>
    <property type="match status" value="1"/>
</dbReference>
<name>A0ABV8SUQ6_9GAMM</name>
<dbReference type="EMBL" id="JBHSDU010000003">
    <property type="protein sequence ID" value="MFC4310895.1"/>
    <property type="molecule type" value="Genomic_DNA"/>
</dbReference>
<dbReference type="Gene3D" id="1.10.1740.10">
    <property type="match status" value="1"/>
</dbReference>